<accession>A0A917DQP6</accession>
<dbReference type="Proteomes" id="UP000609064">
    <property type="component" value="Unassembled WGS sequence"/>
</dbReference>
<feature type="transmembrane region" description="Helical" evidence="2">
    <location>
        <begin position="203"/>
        <end position="225"/>
    </location>
</feature>
<feature type="transmembrane region" description="Helical" evidence="2">
    <location>
        <begin position="134"/>
        <end position="150"/>
    </location>
</feature>
<evidence type="ECO:0000256" key="1">
    <source>
        <dbReference type="ARBA" id="ARBA00022448"/>
    </source>
</evidence>
<evidence type="ECO:0000313" key="3">
    <source>
        <dbReference type="EMBL" id="GGD61710.1"/>
    </source>
</evidence>
<feature type="transmembrane region" description="Helical" evidence="2">
    <location>
        <begin position="37"/>
        <end position="54"/>
    </location>
</feature>
<feature type="transmembrane region" description="Helical" evidence="2">
    <location>
        <begin position="330"/>
        <end position="350"/>
    </location>
</feature>
<feature type="transmembrane region" description="Helical" evidence="2">
    <location>
        <begin position="97"/>
        <end position="114"/>
    </location>
</feature>
<comment type="caution">
    <text evidence="3">The sequence shown here is derived from an EMBL/GenBank/DDBJ whole genome shotgun (WGS) entry which is preliminary data.</text>
</comment>
<feature type="transmembrane region" description="Helical" evidence="2">
    <location>
        <begin position="262"/>
        <end position="284"/>
    </location>
</feature>
<dbReference type="RefSeq" id="WP_188766650.1">
    <property type="nucleotide sequence ID" value="NZ_BMKK01000005.1"/>
</dbReference>
<dbReference type="PANTHER" id="PTHR36838">
    <property type="entry name" value="AUXIN EFFLUX CARRIER FAMILY PROTEIN"/>
    <property type="match status" value="1"/>
</dbReference>
<keyword evidence="1" id="KW-0813">Transport</keyword>
<feature type="transmembrane region" description="Helical" evidence="2">
    <location>
        <begin position="305"/>
        <end position="324"/>
    </location>
</feature>
<keyword evidence="2" id="KW-0812">Transmembrane</keyword>
<proteinExistence type="predicted"/>
<gene>
    <name evidence="3" type="ORF">GCM10011514_27190</name>
</gene>
<organism evidence="3 4">
    <name type="scientific">Emticicia aquatilis</name>
    <dbReference type="NCBI Taxonomy" id="1537369"/>
    <lineage>
        <taxon>Bacteria</taxon>
        <taxon>Pseudomonadati</taxon>
        <taxon>Bacteroidota</taxon>
        <taxon>Cytophagia</taxon>
        <taxon>Cytophagales</taxon>
        <taxon>Leadbetterellaceae</taxon>
        <taxon>Emticicia</taxon>
    </lineage>
</organism>
<dbReference type="EMBL" id="BMKK01000005">
    <property type="protein sequence ID" value="GGD61710.1"/>
    <property type="molecule type" value="Genomic_DNA"/>
</dbReference>
<protein>
    <recommendedName>
        <fullName evidence="5">Permease</fullName>
    </recommendedName>
</protein>
<evidence type="ECO:0000313" key="4">
    <source>
        <dbReference type="Proteomes" id="UP000609064"/>
    </source>
</evidence>
<reference evidence="3" key="2">
    <citation type="submission" date="2020-09" db="EMBL/GenBank/DDBJ databases">
        <authorList>
            <person name="Sun Q."/>
            <person name="Zhou Y."/>
        </authorList>
    </citation>
    <scope>NUCLEOTIDE SEQUENCE</scope>
    <source>
        <strain evidence="3">CGMCC 1.15958</strain>
    </source>
</reference>
<evidence type="ECO:0008006" key="5">
    <source>
        <dbReference type="Google" id="ProtNLM"/>
    </source>
</evidence>
<feature type="transmembrane region" description="Helical" evidence="2">
    <location>
        <begin position="171"/>
        <end position="191"/>
    </location>
</feature>
<name>A0A917DQP6_9BACT</name>
<dbReference type="PANTHER" id="PTHR36838:SF3">
    <property type="entry name" value="TRANSPORTER AUXIN EFFLUX CARRIER EC FAMILY"/>
    <property type="match status" value="1"/>
</dbReference>
<feature type="transmembrane region" description="Helical" evidence="2">
    <location>
        <begin position="60"/>
        <end position="85"/>
    </location>
</feature>
<sequence>MVEAVQKTLILLLLIGLGLALRSKIKNKTEINGVKEIILSIALPSTVFIALMGIKISASLLIYPVLVIAFNFFIFLSAPYFLPIFGIEKDSSAGRTLTMLLPSLAPGLSSFPFINEFLGDESLALAAMGDVGNKFFALNFLYFVAMKMYLKNNKAEEVEDKGKVKSLLLSLVKEPINIIMLLAIIFLSVGINMKSLPTAISELFNRASSLMTPLVLIYIGLAVQFKEGKIKLVSSILLFRAGITILFSVLIINIFNINTPNLILLAVVVPLSSCSFWPFAHISAINIKEEDKNYAKERKTFDMNLAVLILAFSLPLSTILVMGILASGQFFAHTSTLLITGLIFTGLGLAPHMLKKSKTYLKLSKVSS</sequence>
<feature type="transmembrane region" description="Helical" evidence="2">
    <location>
        <begin position="6"/>
        <end position="25"/>
    </location>
</feature>
<keyword evidence="2" id="KW-0472">Membrane</keyword>
<dbReference type="AlphaFoldDB" id="A0A917DQP6"/>
<evidence type="ECO:0000256" key="2">
    <source>
        <dbReference type="SAM" id="Phobius"/>
    </source>
</evidence>
<keyword evidence="2" id="KW-1133">Transmembrane helix</keyword>
<keyword evidence="4" id="KW-1185">Reference proteome</keyword>
<feature type="transmembrane region" description="Helical" evidence="2">
    <location>
        <begin position="237"/>
        <end position="256"/>
    </location>
</feature>
<reference evidence="3" key="1">
    <citation type="journal article" date="2014" name="Int. J. Syst. Evol. Microbiol.">
        <title>Complete genome sequence of Corynebacterium casei LMG S-19264T (=DSM 44701T), isolated from a smear-ripened cheese.</title>
        <authorList>
            <consortium name="US DOE Joint Genome Institute (JGI-PGF)"/>
            <person name="Walter F."/>
            <person name="Albersmeier A."/>
            <person name="Kalinowski J."/>
            <person name="Ruckert C."/>
        </authorList>
    </citation>
    <scope>NUCLEOTIDE SEQUENCE</scope>
    <source>
        <strain evidence="3">CGMCC 1.15958</strain>
    </source>
</reference>